<name>A0A249KGH8_9ACTN</name>
<sequence>MAKAPITEIFSTLKSYAQKLSDGERTPAEIATALNDWAHESADSVRAKIHEEVEAAVLKMGFVKREEFDALAKEVAALKKKSPAKKAAKKSPAKKIAKKAPTKKAASR</sequence>
<gene>
    <name evidence="2" type="ORF">A1sIA56_03155</name>
</gene>
<dbReference type="EMBL" id="CP016773">
    <property type="protein sequence ID" value="ASY15913.1"/>
    <property type="molecule type" value="Genomic_DNA"/>
</dbReference>
<dbReference type="OrthoDB" id="5197208at2"/>
<proteinExistence type="predicted"/>
<dbReference type="RefSeq" id="WP_095673504.1">
    <property type="nucleotide sequence ID" value="NZ_CP016773.1"/>
</dbReference>
<evidence type="ECO:0000256" key="1">
    <source>
        <dbReference type="SAM" id="MobiDB-lite"/>
    </source>
</evidence>
<evidence type="ECO:0000313" key="3">
    <source>
        <dbReference type="Proteomes" id="UP000217215"/>
    </source>
</evidence>
<accession>A0A249KGH8</accession>
<dbReference type="KEGG" id="psuf:A1sIA56_03155"/>
<feature type="region of interest" description="Disordered" evidence="1">
    <location>
        <begin position="79"/>
        <end position="108"/>
    </location>
</feature>
<dbReference type="AlphaFoldDB" id="A0A249KGH8"/>
<dbReference type="Proteomes" id="UP000217215">
    <property type="component" value="Chromosome"/>
</dbReference>
<protein>
    <submittedName>
        <fullName evidence="2">Uncharacterized protein</fullName>
    </submittedName>
</protein>
<evidence type="ECO:0000313" key="2">
    <source>
        <dbReference type="EMBL" id="ASY15913.1"/>
    </source>
</evidence>
<organism evidence="2 3">
    <name type="scientific">Candidatus Planktophila sulfonica</name>
    <dbReference type="NCBI Taxonomy" id="1884904"/>
    <lineage>
        <taxon>Bacteria</taxon>
        <taxon>Bacillati</taxon>
        <taxon>Actinomycetota</taxon>
        <taxon>Actinomycetes</taxon>
        <taxon>Candidatus Nanopelagicales</taxon>
        <taxon>Candidatus Nanopelagicaceae</taxon>
        <taxon>Candidatus Planktophila</taxon>
    </lineage>
</organism>
<reference evidence="2 3" key="1">
    <citation type="submission" date="2016-07" db="EMBL/GenBank/DDBJ databases">
        <title>High microdiversification within the ubiquitous acI lineage of Actinobacteria.</title>
        <authorList>
            <person name="Neuenschwander S.M."/>
            <person name="Salcher M."/>
            <person name="Ghai R."/>
            <person name="Pernthaler J."/>
        </authorList>
    </citation>
    <scope>NUCLEOTIDE SEQUENCE [LARGE SCALE GENOMIC DNA]</scope>
    <source>
        <strain evidence="2">MMS-IA-56</strain>
    </source>
</reference>
<keyword evidence="3" id="KW-1185">Reference proteome</keyword>